<keyword evidence="2" id="KW-0449">Lipoprotein</keyword>
<proteinExistence type="predicted"/>
<sequence>ELPARLPAQPAVPDHLRGGALRATLLRPVHSPRHRRCHVDVGPRARPQGLRGRARPGLALLYHPAGVYRGAGLPRHHGLRPLRRRPLARRHRRVERGARDLRRRDRGLYRSSRLLPAQGDQPARLRRRRGPGPGARPGHRPLGQLLQPGALRPSVGATVGHKDSPGEQARRLRRRLHLPPDLPLREHLERARVPRVALGGPPLRRLAQGRGRPPALRQPLLHGALLYGVAQDRPRVPDRGDHPRQPARRDRARARLRHDPAPPPLPPPQATAEVL</sequence>
<feature type="non-terminal residue" evidence="2">
    <location>
        <position position="1"/>
    </location>
</feature>
<feature type="non-terminal residue" evidence="2">
    <location>
        <position position="275"/>
    </location>
</feature>
<name>A0A6J4R9Y2_9ACTN</name>
<feature type="region of interest" description="Disordered" evidence="1">
    <location>
        <begin position="231"/>
        <end position="275"/>
    </location>
</feature>
<dbReference type="GO" id="GO:0016740">
    <property type="term" value="F:transferase activity"/>
    <property type="evidence" value="ECO:0007669"/>
    <property type="project" value="UniProtKB-KW"/>
</dbReference>
<feature type="compositionally biased region" description="Basic and acidic residues" evidence="1">
    <location>
        <begin position="160"/>
        <end position="170"/>
    </location>
</feature>
<feature type="compositionally biased region" description="Basic and acidic residues" evidence="1">
    <location>
        <begin position="232"/>
        <end position="249"/>
    </location>
</feature>
<keyword evidence="2" id="KW-0808">Transferase</keyword>
<feature type="compositionally biased region" description="Basic and acidic residues" evidence="1">
    <location>
        <begin position="95"/>
        <end position="108"/>
    </location>
</feature>
<protein>
    <submittedName>
        <fullName evidence="2">Prolipoprotein diacylglyceryl transferase</fullName>
    </submittedName>
</protein>
<reference evidence="2" key="1">
    <citation type="submission" date="2020-02" db="EMBL/GenBank/DDBJ databases">
        <authorList>
            <person name="Meier V. D."/>
        </authorList>
    </citation>
    <scope>NUCLEOTIDE SEQUENCE</scope>
    <source>
        <strain evidence="2">AVDCRST_MAG02</strain>
    </source>
</reference>
<gene>
    <name evidence="2" type="ORF">AVDCRST_MAG02-2731</name>
</gene>
<evidence type="ECO:0000313" key="2">
    <source>
        <dbReference type="EMBL" id="CAA9463196.1"/>
    </source>
</evidence>
<dbReference type="AlphaFoldDB" id="A0A6J4R9Y2"/>
<dbReference type="EMBL" id="CADCVH010000087">
    <property type="protein sequence ID" value="CAA9463196.1"/>
    <property type="molecule type" value="Genomic_DNA"/>
</dbReference>
<evidence type="ECO:0000256" key="1">
    <source>
        <dbReference type="SAM" id="MobiDB-lite"/>
    </source>
</evidence>
<accession>A0A6J4R9Y2</accession>
<feature type="region of interest" description="Disordered" evidence="1">
    <location>
        <begin position="85"/>
        <end position="178"/>
    </location>
</feature>
<organism evidence="2">
    <name type="scientific">uncultured Rubrobacteraceae bacterium</name>
    <dbReference type="NCBI Taxonomy" id="349277"/>
    <lineage>
        <taxon>Bacteria</taxon>
        <taxon>Bacillati</taxon>
        <taxon>Actinomycetota</taxon>
        <taxon>Rubrobacteria</taxon>
        <taxon>Rubrobacterales</taxon>
        <taxon>Rubrobacteraceae</taxon>
        <taxon>environmental samples</taxon>
    </lineage>
</organism>
<feature type="compositionally biased region" description="Basic residues" evidence="1">
    <location>
        <begin position="85"/>
        <end position="94"/>
    </location>
</feature>